<evidence type="ECO:0000256" key="1">
    <source>
        <dbReference type="SAM" id="MobiDB-lite"/>
    </source>
</evidence>
<dbReference type="HOGENOM" id="CLU_105616_0_0_1"/>
<name>J3N675_ORYBR</name>
<feature type="region of interest" description="Disordered" evidence="1">
    <location>
        <begin position="74"/>
        <end position="114"/>
    </location>
</feature>
<dbReference type="AlphaFoldDB" id="J3N675"/>
<proteinExistence type="predicted"/>
<evidence type="ECO:0000313" key="3">
    <source>
        <dbReference type="Proteomes" id="UP000006038"/>
    </source>
</evidence>
<keyword evidence="3" id="KW-1185">Reference proteome</keyword>
<dbReference type="Proteomes" id="UP000006038">
    <property type="component" value="Chromosome 11"/>
</dbReference>
<dbReference type="GeneID" id="102713412"/>
<accession>J3N675</accession>
<reference evidence="2" key="2">
    <citation type="submission" date="2013-04" db="UniProtKB">
        <authorList>
            <consortium name="EnsemblPlants"/>
        </authorList>
    </citation>
    <scope>IDENTIFICATION</scope>
</reference>
<dbReference type="Gramene" id="OB11G13110.1">
    <property type="protein sequence ID" value="OB11G13110.1"/>
    <property type="gene ID" value="OB11G13110"/>
</dbReference>
<organism evidence="2">
    <name type="scientific">Oryza brachyantha</name>
    <name type="common">malo sina</name>
    <dbReference type="NCBI Taxonomy" id="4533"/>
    <lineage>
        <taxon>Eukaryota</taxon>
        <taxon>Viridiplantae</taxon>
        <taxon>Streptophyta</taxon>
        <taxon>Embryophyta</taxon>
        <taxon>Tracheophyta</taxon>
        <taxon>Spermatophyta</taxon>
        <taxon>Magnoliopsida</taxon>
        <taxon>Liliopsida</taxon>
        <taxon>Poales</taxon>
        <taxon>Poaceae</taxon>
        <taxon>BOP clade</taxon>
        <taxon>Oryzoideae</taxon>
        <taxon>Oryzeae</taxon>
        <taxon>Oryzinae</taxon>
        <taxon>Oryza</taxon>
    </lineage>
</organism>
<reference evidence="2" key="1">
    <citation type="journal article" date="2013" name="Nat. Commun.">
        <title>Whole-genome sequencing of Oryza brachyantha reveals mechanisms underlying Oryza genome evolution.</title>
        <authorList>
            <person name="Chen J."/>
            <person name="Huang Q."/>
            <person name="Gao D."/>
            <person name="Wang J."/>
            <person name="Lang Y."/>
            <person name="Liu T."/>
            <person name="Li B."/>
            <person name="Bai Z."/>
            <person name="Luis Goicoechea J."/>
            <person name="Liang C."/>
            <person name="Chen C."/>
            <person name="Zhang W."/>
            <person name="Sun S."/>
            <person name="Liao Y."/>
            <person name="Zhang X."/>
            <person name="Yang L."/>
            <person name="Song C."/>
            <person name="Wang M."/>
            <person name="Shi J."/>
            <person name="Liu G."/>
            <person name="Liu J."/>
            <person name="Zhou H."/>
            <person name="Zhou W."/>
            <person name="Yu Q."/>
            <person name="An N."/>
            <person name="Chen Y."/>
            <person name="Cai Q."/>
            <person name="Wang B."/>
            <person name="Liu B."/>
            <person name="Min J."/>
            <person name="Huang Y."/>
            <person name="Wu H."/>
            <person name="Li Z."/>
            <person name="Zhang Y."/>
            <person name="Yin Y."/>
            <person name="Song W."/>
            <person name="Jiang J."/>
            <person name="Jackson S.A."/>
            <person name="Wing R.A."/>
            <person name="Wang J."/>
            <person name="Chen M."/>
        </authorList>
    </citation>
    <scope>NUCLEOTIDE SEQUENCE [LARGE SCALE GENOMIC DNA]</scope>
    <source>
        <strain evidence="2">cv. IRGC 101232</strain>
    </source>
</reference>
<dbReference type="OrthoDB" id="672771at2759"/>
<dbReference type="OMA" id="GAKPPRM"/>
<evidence type="ECO:0000313" key="2">
    <source>
        <dbReference type="EnsemblPlants" id="OB11G13110.1"/>
    </source>
</evidence>
<dbReference type="EnsemblPlants" id="OB11G13110.1">
    <property type="protein sequence ID" value="OB11G13110.1"/>
    <property type="gene ID" value="OB11G13110"/>
</dbReference>
<protein>
    <submittedName>
        <fullName evidence="2">Uncharacterized protein</fullName>
    </submittedName>
</protein>
<sequence length="180" mass="19196">MAMADCIYVREQQQLEAAAVVHRLLPQEILVEIGIADHAAAAARARRQRSSHAVVEELAARLVGILGLTSTVGGSVGERPPAPPPASAAPPYSSHHHHPHVRGQQHLSGDGAGLMAPSLHHARGFGTRQTLPPPFAGTGVFLPRAEVYLTRSASSNPPRINGAKPPRMLRKEAAVRNWIN</sequence>
<feature type="compositionally biased region" description="Basic residues" evidence="1">
    <location>
        <begin position="94"/>
        <end position="103"/>
    </location>
</feature>
<dbReference type="KEGG" id="obr:102713412"/>